<comment type="caution">
    <text evidence="2">The sequence shown here is derived from an EMBL/GenBank/DDBJ whole genome shotgun (WGS) entry which is preliminary data.</text>
</comment>
<sequence length="120" mass="12748">MAFLERIKEDFTNNYGGAKTAATTVGPKKKEQMQPDEISELAEAVPEVKGVVMVNTDKIGGLDTRDDRVTVASAQTVLLAFQHYIVMLGSAVIIATALVPRMGGGPGDKARVIRSSIGCL</sequence>
<protein>
    <submittedName>
        <fullName evidence="2">Uncharacterized protein</fullName>
    </submittedName>
</protein>
<keyword evidence="1" id="KW-1133">Transmembrane helix</keyword>
<organism evidence="2 3">
    <name type="scientific">Heracleum sosnowskyi</name>
    <dbReference type="NCBI Taxonomy" id="360622"/>
    <lineage>
        <taxon>Eukaryota</taxon>
        <taxon>Viridiplantae</taxon>
        <taxon>Streptophyta</taxon>
        <taxon>Embryophyta</taxon>
        <taxon>Tracheophyta</taxon>
        <taxon>Spermatophyta</taxon>
        <taxon>Magnoliopsida</taxon>
        <taxon>eudicotyledons</taxon>
        <taxon>Gunneridae</taxon>
        <taxon>Pentapetalae</taxon>
        <taxon>asterids</taxon>
        <taxon>campanulids</taxon>
        <taxon>Apiales</taxon>
        <taxon>Apiaceae</taxon>
        <taxon>Apioideae</taxon>
        <taxon>apioid superclade</taxon>
        <taxon>Tordylieae</taxon>
        <taxon>Tordyliinae</taxon>
        <taxon>Heracleum</taxon>
    </lineage>
</organism>
<name>A0AAD8N828_9APIA</name>
<evidence type="ECO:0000256" key="1">
    <source>
        <dbReference type="SAM" id="Phobius"/>
    </source>
</evidence>
<dbReference type="Proteomes" id="UP001237642">
    <property type="component" value="Unassembled WGS sequence"/>
</dbReference>
<reference evidence="2" key="1">
    <citation type="submission" date="2023-02" db="EMBL/GenBank/DDBJ databases">
        <title>Genome of toxic invasive species Heracleum sosnowskyi carries increased number of genes despite the absence of recent whole-genome duplications.</title>
        <authorList>
            <person name="Schelkunov M."/>
            <person name="Shtratnikova V."/>
            <person name="Makarenko M."/>
            <person name="Klepikova A."/>
            <person name="Omelchenko D."/>
            <person name="Novikova G."/>
            <person name="Obukhova E."/>
            <person name="Bogdanov V."/>
            <person name="Penin A."/>
            <person name="Logacheva M."/>
        </authorList>
    </citation>
    <scope>NUCLEOTIDE SEQUENCE</scope>
    <source>
        <strain evidence="2">Hsosn_3</strain>
        <tissue evidence="2">Leaf</tissue>
    </source>
</reference>
<keyword evidence="1" id="KW-0472">Membrane</keyword>
<keyword evidence="3" id="KW-1185">Reference proteome</keyword>
<evidence type="ECO:0000313" key="2">
    <source>
        <dbReference type="EMBL" id="KAK1405240.1"/>
    </source>
</evidence>
<dbReference type="EMBL" id="JAUIZM010000001">
    <property type="protein sequence ID" value="KAK1405240.1"/>
    <property type="molecule type" value="Genomic_DNA"/>
</dbReference>
<feature type="transmembrane region" description="Helical" evidence="1">
    <location>
        <begin position="81"/>
        <end position="99"/>
    </location>
</feature>
<gene>
    <name evidence="2" type="ORF">POM88_004845</name>
</gene>
<evidence type="ECO:0000313" key="3">
    <source>
        <dbReference type="Proteomes" id="UP001237642"/>
    </source>
</evidence>
<reference evidence="2" key="2">
    <citation type="submission" date="2023-05" db="EMBL/GenBank/DDBJ databases">
        <authorList>
            <person name="Schelkunov M.I."/>
        </authorList>
    </citation>
    <scope>NUCLEOTIDE SEQUENCE</scope>
    <source>
        <strain evidence="2">Hsosn_3</strain>
        <tissue evidence="2">Leaf</tissue>
    </source>
</reference>
<proteinExistence type="predicted"/>
<accession>A0AAD8N828</accession>
<keyword evidence="1" id="KW-0812">Transmembrane</keyword>
<dbReference type="AlphaFoldDB" id="A0AAD8N828"/>